<dbReference type="RefSeq" id="WP_004843986.1">
    <property type="nucleotide sequence ID" value="NZ_AP031446.1"/>
</dbReference>
<evidence type="ECO:0000313" key="6">
    <source>
        <dbReference type="EMBL" id="MDB8739508.1"/>
    </source>
</evidence>
<keyword evidence="4 5" id="KW-0472">Membrane</keyword>
<dbReference type="AlphaFoldDB" id="A0AB35J0E4"/>
<evidence type="ECO:0000256" key="4">
    <source>
        <dbReference type="ARBA" id="ARBA00023136"/>
    </source>
</evidence>
<feature type="transmembrane region" description="Helical" evidence="5">
    <location>
        <begin position="83"/>
        <end position="102"/>
    </location>
</feature>
<feature type="transmembrane region" description="Helical" evidence="5">
    <location>
        <begin position="256"/>
        <end position="275"/>
    </location>
</feature>
<dbReference type="Pfam" id="PF02361">
    <property type="entry name" value="CbiQ"/>
    <property type="match status" value="1"/>
</dbReference>
<dbReference type="GeneID" id="57434114"/>
<keyword evidence="3 5" id="KW-1133">Transmembrane helix</keyword>
<dbReference type="PANTHER" id="PTHR33514:SF13">
    <property type="entry name" value="PROTEIN ABCI12, CHLOROPLASTIC"/>
    <property type="match status" value="1"/>
</dbReference>
<dbReference type="PANTHER" id="PTHR33514">
    <property type="entry name" value="PROTEIN ABCI12, CHLOROPLASTIC"/>
    <property type="match status" value="1"/>
</dbReference>
<dbReference type="GO" id="GO:0005886">
    <property type="term" value="C:plasma membrane"/>
    <property type="evidence" value="ECO:0007669"/>
    <property type="project" value="UniProtKB-ARBA"/>
</dbReference>
<comment type="caution">
    <text evidence="6">The sequence shown here is derived from an EMBL/GenBank/DDBJ whole genome shotgun (WGS) entry which is preliminary data.</text>
</comment>
<dbReference type="EMBL" id="JAQMLR010000012">
    <property type="protein sequence ID" value="MDB8739508.1"/>
    <property type="molecule type" value="Genomic_DNA"/>
</dbReference>
<dbReference type="CDD" id="cd16914">
    <property type="entry name" value="EcfT"/>
    <property type="match status" value="1"/>
</dbReference>
<name>A0AB35J0E4_MEDGN</name>
<dbReference type="Proteomes" id="UP001211731">
    <property type="component" value="Unassembled WGS sequence"/>
</dbReference>
<sequence length="280" mass="30686">MKTKLNKIGCFLLVEGIMVKTSNTFVEKHTVIEKLNPMTKVLAIFSLGLGTLIFPNSWLGLLVIIGLFIVAYIAKILKEFTKVMLGFGIPITVMLMFIQGFYSPKNKTMIADFGFASLGLEGVLYALKIVSTLLVFLGSFYIMNKTTYTGKLVAALTETGLPPKVGYLILASLNVVPQMQRRMSVIQEAQNARGVETGGGVISRVKAYIPLLGPVVMSSLTDAQERGMTLETRGFGIKGVKQTSYVEVTKSKLDKVLRSLLIVFFVSVLLITVLMKTNVI</sequence>
<comment type="subcellular location">
    <subcellularLocation>
        <location evidence="1">Membrane</location>
        <topology evidence="1">Multi-pass membrane protein</topology>
    </subcellularLocation>
</comment>
<evidence type="ECO:0000313" key="7">
    <source>
        <dbReference type="Proteomes" id="UP001211731"/>
    </source>
</evidence>
<organism evidence="6 7">
    <name type="scientific">Mediterraneibacter gnavus</name>
    <name type="common">Ruminococcus gnavus</name>
    <dbReference type="NCBI Taxonomy" id="33038"/>
    <lineage>
        <taxon>Bacteria</taxon>
        <taxon>Bacillati</taxon>
        <taxon>Bacillota</taxon>
        <taxon>Clostridia</taxon>
        <taxon>Lachnospirales</taxon>
        <taxon>Lachnospiraceae</taxon>
        <taxon>Mediterraneibacter</taxon>
    </lineage>
</organism>
<feature type="transmembrane region" description="Helical" evidence="5">
    <location>
        <begin position="122"/>
        <end position="142"/>
    </location>
</feature>
<keyword evidence="2 5" id="KW-0812">Transmembrane</keyword>
<evidence type="ECO:0000256" key="2">
    <source>
        <dbReference type="ARBA" id="ARBA00022692"/>
    </source>
</evidence>
<reference evidence="6" key="1">
    <citation type="submission" date="2023-01" db="EMBL/GenBank/DDBJ databases">
        <title>Human gut microbiome strain richness.</title>
        <authorList>
            <person name="Chen-Liaw A."/>
        </authorList>
    </citation>
    <scope>NUCLEOTIDE SEQUENCE</scope>
    <source>
        <strain evidence="6">1001217st1_A9_1001217B_191108</strain>
    </source>
</reference>
<feature type="transmembrane region" description="Helical" evidence="5">
    <location>
        <begin position="43"/>
        <end position="71"/>
    </location>
</feature>
<evidence type="ECO:0000256" key="3">
    <source>
        <dbReference type="ARBA" id="ARBA00022989"/>
    </source>
</evidence>
<gene>
    <name evidence="6" type="ORF">PNU63_12135</name>
</gene>
<proteinExistence type="predicted"/>
<accession>A0AB35J0E4</accession>
<evidence type="ECO:0000256" key="1">
    <source>
        <dbReference type="ARBA" id="ARBA00004141"/>
    </source>
</evidence>
<dbReference type="InterPro" id="IPR003339">
    <property type="entry name" value="ABC/ECF_trnsptr_transmembrane"/>
</dbReference>
<protein>
    <submittedName>
        <fullName evidence="6">Energy-coupling factor transporter transmembrane component T</fullName>
    </submittedName>
</protein>
<evidence type="ECO:0000256" key="5">
    <source>
        <dbReference type="SAM" id="Phobius"/>
    </source>
</evidence>